<dbReference type="Gene3D" id="3.40.630.30">
    <property type="match status" value="1"/>
</dbReference>
<name>A0ABT8NFL5_9BACL</name>
<proteinExistence type="predicted"/>
<feature type="domain" description="N-acetyltransferase" evidence="1">
    <location>
        <begin position="2"/>
        <end position="90"/>
    </location>
</feature>
<reference evidence="2 3" key="1">
    <citation type="submission" date="2023-07" db="EMBL/GenBank/DDBJ databases">
        <title>Novel species in genus Planococcus.</title>
        <authorList>
            <person name="Ning S."/>
        </authorList>
    </citation>
    <scope>NUCLEOTIDE SEQUENCE [LARGE SCALE GENOMIC DNA]</scope>
    <source>
        <strain evidence="2 3">N017</strain>
    </source>
</reference>
<accession>A0ABT8NFL5</accession>
<protein>
    <submittedName>
        <fullName evidence="2">GNAT family N-acetyltransferase</fullName>
        <ecNumber evidence="2">2.3.1.-</ecNumber>
    </submittedName>
</protein>
<dbReference type="EMBL" id="JAUJWU010000003">
    <property type="protein sequence ID" value="MDN7246499.1"/>
    <property type="molecule type" value="Genomic_DNA"/>
</dbReference>
<dbReference type="PANTHER" id="PTHR31435:SF10">
    <property type="entry name" value="BSR4717 PROTEIN"/>
    <property type="match status" value="1"/>
</dbReference>
<comment type="caution">
    <text evidence="2">The sequence shown here is derived from an EMBL/GenBank/DDBJ whole genome shotgun (WGS) entry which is preliminary data.</text>
</comment>
<dbReference type="InterPro" id="IPR016181">
    <property type="entry name" value="Acyl_CoA_acyltransferase"/>
</dbReference>
<keyword evidence="2" id="KW-0808">Transferase</keyword>
<dbReference type="GO" id="GO:0016746">
    <property type="term" value="F:acyltransferase activity"/>
    <property type="evidence" value="ECO:0007669"/>
    <property type="project" value="UniProtKB-KW"/>
</dbReference>
<dbReference type="RefSeq" id="WP_300991784.1">
    <property type="nucleotide sequence ID" value="NZ_CP129235.1"/>
</dbReference>
<dbReference type="PROSITE" id="PS51729">
    <property type="entry name" value="GNAT_YJDJ"/>
    <property type="match status" value="1"/>
</dbReference>
<evidence type="ECO:0000259" key="1">
    <source>
        <dbReference type="PROSITE" id="PS51729"/>
    </source>
</evidence>
<dbReference type="InterPro" id="IPR031165">
    <property type="entry name" value="GNAT_YJDJ"/>
</dbReference>
<dbReference type="Pfam" id="PF14542">
    <property type="entry name" value="Acetyltransf_CG"/>
    <property type="match status" value="1"/>
</dbReference>
<dbReference type="InterPro" id="IPR045057">
    <property type="entry name" value="Gcn5-rel_NAT"/>
</dbReference>
<sequence length="93" mass="10491">MKIIKSDSRHCIENEKGETIAEIRFVPTESNLLIIDQTFVTDSLRGQGIAGRLVASAVDTAREQNKKIIPLCSFAKAEFNKKTEYQAMQANRY</sequence>
<dbReference type="EC" id="2.3.1.-" evidence="2"/>
<gene>
    <name evidence="2" type="ORF">QWY13_13460</name>
</gene>
<organism evidence="2 3">
    <name type="scientific">Planococcus shenhongbingii</name>
    <dbReference type="NCBI Taxonomy" id="3058398"/>
    <lineage>
        <taxon>Bacteria</taxon>
        <taxon>Bacillati</taxon>
        <taxon>Bacillota</taxon>
        <taxon>Bacilli</taxon>
        <taxon>Bacillales</taxon>
        <taxon>Caryophanaceae</taxon>
        <taxon>Planococcus</taxon>
    </lineage>
</organism>
<keyword evidence="2" id="KW-0012">Acyltransferase</keyword>
<keyword evidence="3" id="KW-1185">Reference proteome</keyword>
<evidence type="ECO:0000313" key="3">
    <source>
        <dbReference type="Proteomes" id="UP001172142"/>
    </source>
</evidence>
<dbReference type="PANTHER" id="PTHR31435">
    <property type="entry name" value="PROTEIN NATD1"/>
    <property type="match status" value="1"/>
</dbReference>
<dbReference type="CDD" id="cd04301">
    <property type="entry name" value="NAT_SF"/>
    <property type="match status" value="1"/>
</dbReference>
<evidence type="ECO:0000313" key="2">
    <source>
        <dbReference type="EMBL" id="MDN7246499.1"/>
    </source>
</evidence>
<dbReference type="SUPFAM" id="SSF55729">
    <property type="entry name" value="Acyl-CoA N-acyltransferases (Nat)"/>
    <property type="match status" value="1"/>
</dbReference>
<dbReference type="Proteomes" id="UP001172142">
    <property type="component" value="Unassembled WGS sequence"/>
</dbReference>